<accession>A0ABY1KEY7</accession>
<organism evidence="2 3">
    <name type="scientific">Paenibacillus macquariensis</name>
    <dbReference type="NCBI Taxonomy" id="948756"/>
    <lineage>
        <taxon>Bacteria</taxon>
        <taxon>Bacillati</taxon>
        <taxon>Bacillota</taxon>
        <taxon>Bacilli</taxon>
        <taxon>Bacillales</taxon>
        <taxon>Paenibacillaceae</taxon>
        <taxon>Paenibacillus</taxon>
    </lineage>
</organism>
<feature type="transmembrane region" description="Helical" evidence="1">
    <location>
        <begin position="28"/>
        <end position="49"/>
    </location>
</feature>
<dbReference type="Proteomes" id="UP000186666">
    <property type="component" value="Unassembled WGS sequence"/>
</dbReference>
<keyword evidence="1" id="KW-0472">Membrane</keyword>
<evidence type="ECO:0000313" key="3">
    <source>
        <dbReference type="Proteomes" id="UP000186666"/>
    </source>
</evidence>
<feature type="transmembrane region" description="Helical" evidence="1">
    <location>
        <begin position="7"/>
        <end position="22"/>
    </location>
</feature>
<evidence type="ECO:0000256" key="1">
    <source>
        <dbReference type="SAM" id="Phobius"/>
    </source>
</evidence>
<name>A0ABY1KEY7_9BACL</name>
<gene>
    <name evidence="2" type="ORF">SAMN05421578_1497</name>
</gene>
<evidence type="ECO:0000313" key="2">
    <source>
        <dbReference type="EMBL" id="SIR72914.1"/>
    </source>
</evidence>
<protein>
    <submittedName>
        <fullName evidence="2">Uncharacterized protein</fullName>
    </submittedName>
</protein>
<keyword evidence="3" id="KW-1185">Reference proteome</keyword>
<reference evidence="2 3" key="1">
    <citation type="submission" date="2017-01" db="EMBL/GenBank/DDBJ databases">
        <authorList>
            <person name="Varghese N."/>
            <person name="Submissions S."/>
        </authorList>
    </citation>
    <scope>NUCLEOTIDE SEQUENCE [LARGE SCALE GENOMIC DNA]</scope>
    <source>
        <strain evidence="2 3">ATCC 23464</strain>
    </source>
</reference>
<proteinExistence type="predicted"/>
<sequence>MRSVKIMLLGISIMIFAGILIVDPESSFGGAEFFLLFAGFTISVIGCIYEGKKP</sequence>
<dbReference type="RefSeq" id="WP_156510090.1">
    <property type="nucleotide sequence ID" value="NZ_FTNK01000049.1"/>
</dbReference>
<dbReference type="EMBL" id="FTNK01000049">
    <property type="protein sequence ID" value="SIR72914.1"/>
    <property type="molecule type" value="Genomic_DNA"/>
</dbReference>
<keyword evidence="1" id="KW-1133">Transmembrane helix</keyword>
<keyword evidence="1" id="KW-0812">Transmembrane</keyword>
<comment type="caution">
    <text evidence="2">The sequence shown here is derived from an EMBL/GenBank/DDBJ whole genome shotgun (WGS) entry which is preliminary data.</text>
</comment>